<dbReference type="GO" id="GO:0030234">
    <property type="term" value="F:enzyme regulator activity"/>
    <property type="evidence" value="ECO:0007669"/>
    <property type="project" value="UniProtKB-UniRule"/>
</dbReference>
<sequence>MGAPEKEDVKKDKMDEDKPVSDTVKDAKKDAPQKDKDAKKKKDEKEEDLSEEDAALKENLELMVERVQDKEAGVQKLALEQLRTEIKDSTSSMTSVPKPLKFLRPHYDTLKACYEALKPSENKTMLADILSVLAMTMSPEGSRESLHYRLKGSLENVGSWGHEYIRTLAGEIGEEYQVRTAEEKKSEDLMALVRQIIPFHVQHNAEPEAVDLLMEVESLDLLMEHVGENNFRRTCLYLLSFASYVPEPDDSLVLRTAFKIFKKVKNYDDALRTALRLNSSELVAEAFSACEDPLEKKQLAYILARQGFALDLESDISLAGDDERDALQEIISNSKLSEGYLTLARDLDVMEAKTPDDIYKAHLIDSRTPSNANVDSARQNLAATFVNGLVNAGFGTDKLMTGTGEEASSSAAAGGGNWLFKNKEHGKTSAAASVGLIHLWDVDGGLPQIDKYLYSTDNFVLAGGSLAIGIVSSGVRHESDPAFALLSESVNKDDPAVRIGAIMGLGLAYAGVQKEEVLELLTPVVLDSSVGVDVAAFAALSLGLVYVGTCNDDVAMAILQALMERGETELADPLVRYFLLALGLLFLGQGEAVDATVEVVKTLHEKVSMHAQIILDSCAYAGTGNVLKVQRLLSICGDHLEEDKTPGGVAHQGAAVLGIALVAMAEELGQDMAIRSLEHLLQYGEPGIRRAVPLALGILSISNPRMTVMDTLSRLSHDADQEVAMGAIVAMGLIGGGTNNARIAGMLRNLSSYYYKEPNLLFTVRIAQGLVHLGKGLLTLNPFHADRGLLHQVGLAGLLAFLHSCMDFKNIILAKYHYALYFVVPALQPRMLLTVDENLKPLPVSVRVGQAVDVVGQAGRPKTITGFQTHTTPVLLATGDRAELATEKYIPLTSILEGFVILKPNPDYVEDHLDK</sequence>
<keyword evidence="4 5" id="KW-0647">Proteasome</keyword>
<dbReference type="SUPFAM" id="SSF48371">
    <property type="entry name" value="ARM repeat"/>
    <property type="match status" value="1"/>
</dbReference>
<keyword evidence="2" id="KW-0677">Repeat</keyword>
<accession>A0A1Y1HUQ6</accession>
<dbReference type="Pfam" id="PF17781">
    <property type="entry name" value="RPN1_RPN2_N"/>
    <property type="match status" value="1"/>
</dbReference>
<dbReference type="STRING" id="105231.A0A1Y1HUQ6"/>
<feature type="compositionally biased region" description="Basic and acidic residues" evidence="6">
    <location>
        <begin position="1"/>
        <end position="44"/>
    </location>
</feature>
<proteinExistence type="inferred from homology"/>
<dbReference type="InterPro" id="IPR041433">
    <property type="entry name" value="RPN1_C"/>
</dbReference>
<keyword evidence="10" id="KW-1185">Reference proteome</keyword>
<feature type="domain" description="RPN1 N-terminal" evidence="7">
    <location>
        <begin position="60"/>
        <end position="363"/>
    </location>
</feature>
<comment type="similarity">
    <text evidence="1 5">Belongs to the proteasome subunit S2 family.</text>
</comment>
<dbReference type="InterPro" id="IPR016643">
    <property type="entry name" value="26S_Psome_Rpn1"/>
</dbReference>
<evidence type="ECO:0000256" key="2">
    <source>
        <dbReference type="ARBA" id="ARBA00022737"/>
    </source>
</evidence>
<evidence type="ECO:0000313" key="9">
    <source>
        <dbReference type="EMBL" id="GAQ81873.1"/>
    </source>
</evidence>
<feature type="domain" description="26S proteasome non-ATPase regulatory subunit RPN1 C-terminal" evidence="8">
    <location>
        <begin position="855"/>
        <end position="908"/>
    </location>
</feature>
<feature type="region of interest" description="Disordered" evidence="6">
    <location>
        <begin position="1"/>
        <end position="54"/>
    </location>
</feature>
<dbReference type="PIRSF" id="PIRSF015965">
    <property type="entry name" value="26S_Psome_Rpn1"/>
    <property type="match status" value="1"/>
</dbReference>
<dbReference type="PANTHER" id="PTHR10943:SF1">
    <property type="entry name" value="26S PROTEASOME NON-ATPASE REGULATORY SUBUNIT 2"/>
    <property type="match status" value="1"/>
</dbReference>
<dbReference type="Pfam" id="PF01851">
    <property type="entry name" value="PC_rep"/>
    <property type="match status" value="1"/>
</dbReference>
<reference evidence="9 10" key="1">
    <citation type="journal article" date="2014" name="Nat. Commun.">
        <title>Klebsormidium flaccidum genome reveals primary factors for plant terrestrial adaptation.</title>
        <authorList>
            <person name="Hori K."/>
            <person name="Maruyama F."/>
            <person name="Fujisawa T."/>
            <person name="Togashi T."/>
            <person name="Yamamoto N."/>
            <person name="Seo M."/>
            <person name="Sato S."/>
            <person name="Yamada T."/>
            <person name="Mori H."/>
            <person name="Tajima N."/>
            <person name="Moriyama T."/>
            <person name="Ikeuchi M."/>
            <person name="Watanabe M."/>
            <person name="Wada H."/>
            <person name="Kobayashi K."/>
            <person name="Saito M."/>
            <person name="Masuda T."/>
            <person name="Sasaki-Sekimoto Y."/>
            <person name="Mashiguchi K."/>
            <person name="Awai K."/>
            <person name="Shimojima M."/>
            <person name="Masuda S."/>
            <person name="Iwai M."/>
            <person name="Nobusawa T."/>
            <person name="Narise T."/>
            <person name="Kondo S."/>
            <person name="Saito H."/>
            <person name="Sato R."/>
            <person name="Murakawa M."/>
            <person name="Ihara Y."/>
            <person name="Oshima-Yamada Y."/>
            <person name="Ohtaka K."/>
            <person name="Satoh M."/>
            <person name="Sonobe K."/>
            <person name="Ishii M."/>
            <person name="Ohtani R."/>
            <person name="Kanamori-Sato M."/>
            <person name="Honoki R."/>
            <person name="Miyazaki D."/>
            <person name="Mochizuki H."/>
            <person name="Umetsu J."/>
            <person name="Higashi K."/>
            <person name="Shibata D."/>
            <person name="Kamiya Y."/>
            <person name="Sato N."/>
            <person name="Nakamura Y."/>
            <person name="Tabata S."/>
            <person name="Ida S."/>
            <person name="Kurokawa K."/>
            <person name="Ohta H."/>
        </authorList>
    </citation>
    <scope>NUCLEOTIDE SEQUENCE [LARGE SCALE GENOMIC DNA]</scope>
    <source>
        <strain evidence="9 10">NIES-2285</strain>
    </source>
</reference>
<comment type="subunit">
    <text evidence="5">Component of the 19S regulatory particle (RP/PA700) base subcomplex of the 26S proteasome. The 26S proteasome is composed of a core protease (CP), known as the 20S proteasome, capped at one or both ends by the 19S regulatory particle (RP/PA700). The RP/PA700 complex is composed of at least 17 different subunits in two subcomplexes, the base and the lid, which form the portions proximal and distal to the 20S proteolytic core, respectively.</text>
</comment>
<dbReference type="GO" id="GO:0042176">
    <property type="term" value="P:regulation of protein catabolic process"/>
    <property type="evidence" value="ECO:0007669"/>
    <property type="project" value="InterPro"/>
</dbReference>
<dbReference type="PANTHER" id="PTHR10943">
    <property type="entry name" value="26S PROTEASOME NON-ATPASE REGULATORY SUBUNIT"/>
    <property type="match status" value="1"/>
</dbReference>
<dbReference type="OrthoDB" id="10252509at2759"/>
<dbReference type="InterPro" id="IPR002015">
    <property type="entry name" value="Proteasome/cyclosome_rpt"/>
</dbReference>
<dbReference type="EMBL" id="DF237042">
    <property type="protein sequence ID" value="GAQ81873.1"/>
    <property type="molecule type" value="Genomic_DNA"/>
</dbReference>
<evidence type="ECO:0000313" key="10">
    <source>
        <dbReference type="Proteomes" id="UP000054558"/>
    </source>
</evidence>
<comment type="function">
    <text evidence="5">Acts as a regulatory subunit of the 26 proteasome which is involved in the ATP-dependent degradation of ubiquitinated proteins.</text>
</comment>
<dbReference type="GO" id="GO:0043161">
    <property type="term" value="P:proteasome-mediated ubiquitin-dependent protein catabolic process"/>
    <property type="evidence" value="ECO:0000318"/>
    <property type="project" value="GO_Central"/>
</dbReference>
<dbReference type="InterPro" id="IPR040892">
    <property type="entry name" value="RPN1_N"/>
</dbReference>
<dbReference type="Gene3D" id="1.25.10.10">
    <property type="entry name" value="Leucine-rich Repeat Variant"/>
    <property type="match status" value="1"/>
</dbReference>
<organism evidence="9 10">
    <name type="scientific">Klebsormidium nitens</name>
    <name type="common">Green alga</name>
    <name type="synonym">Ulothrix nitens</name>
    <dbReference type="NCBI Taxonomy" id="105231"/>
    <lineage>
        <taxon>Eukaryota</taxon>
        <taxon>Viridiplantae</taxon>
        <taxon>Streptophyta</taxon>
        <taxon>Klebsormidiophyceae</taxon>
        <taxon>Klebsormidiales</taxon>
        <taxon>Klebsormidiaceae</taxon>
        <taxon>Klebsormidium</taxon>
    </lineage>
</organism>
<dbReference type="Pfam" id="PF18051">
    <property type="entry name" value="RPN1_C"/>
    <property type="match status" value="1"/>
</dbReference>
<evidence type="ECO:0000259" key="7">
    <source>
        <dbReference type="Pfam" id="PF17781"/>
    </source>
</evidence>
<dbReference type="GO" id="GO:0034515">
    <property type="term" value="C:proteasome storage granule"/>
    <property type="evidence" value="ECO:0000318"/>
    <property type="project" value="GO_Central"/>
</dbReference>
<dbReference type="GO" id="GO:0008540">
    <property type="term" value="C:proteasome regulatory particle, base subcomplex"/>
    <property type="evidence" value="ECO:0000318"/>
    <property type="project" value="GO_Central"/>
</dbReference>
<evidence type="ECO:0000256" key="6">
    <source>
        <dbReference type="SAM" id="MobiDB-lite"/>
    </source>
</evidence>
<evidence type="ECO:0000256" key="3">
    <source>
        <dbReference type="ARBA" id="ARBA00022843"/>
    </source>
</evidence>
<dbReference type="OMA" id="GTCNGDI"/>
<evidence type="ECO:0000256" key="4">
    <source>
        <dbReference type="ARBA" id="ARBA00022942"/>
    </source>
</evidence>
<evidence type="ECO:0000259" key="8">
    <source>
        <dbReference type="Pfam" id="PF18051"/>
    </source>
</evidence>
<evidence type="ECO:0000256" key="5">
    <source>
        <dbReference type="PIRNR" id="PIRNR015965"/>
    </source>
</evidence>
<dbReference type="Proteomes" id="UP000054558">
    <property type="component" value="Unassembled WGS sequence"/>
</dbReference>
<dbReference type="InterPro" id="IPR011989">
    <property type="entry name" value="ARM-like"/>
</dbReference>
<dbReference type="InterPro" id="IPR016024">
    <property type="entry name" value="ARM-type_fold"/>
</dbReference>
<dbReference type="FunFam" id="1.25.10.10:FF:000084">
    <property type="entry name" value="26S proteasome non-ATPase regulatory subunit 2 homolog"/>
    <property type="match status" value="1"/>
</dbReference>
<dbReference type="AlphaFoldDB" id="A0A1Y1HUQ6"/>
<protein>
    <recommendedName>
        <fullName evidence="5">26S proteasome non-ATPase regulatory subunit 2 homolog</fullName>
    </recommendedName>
</protein>
<evidence type="ECO:0000256" key="1">
    <source>
        <dbReference type="ARBA" id="ARBA00005460"/>
    </source>
</evidence>
<keyword evidence="3" id="KW-0832">Ubl conjugation</keyword>
<gene>
    <name evidence="9" type="ORF">KFL_000930190</name>
</gene>
<dbReference type="GO" id="GO:0005634">
    <property type="term" value="C:nucleus"/>
    <property type="evidence" value="ECO:0000318"/>
    <property type="project" value="GO_Central"/>
</dbReference>
<name>A0A1Y1HUQ6_KLENI</name>